<accession>A0AAV4TR75</accession>
<keyword evidence="3" id="KW-1185">Reference proteome</keyword>
<reference evidence="2 3" key="1">
    <citation type="submission" date="2021-06" db="EMBL/GenBank/DDBJ databases">
        <title>Caerostris darwini draft genome.</title>
        <authorList>
            <person name="Kono N."/>
            <person name="Arakawa K."/>
        </authorList>
    </citation>
    <scope>NUCLEOTIDE SEQUENCE [LARGE SCALE GENOMIC DNA]</scope>
</reference>
<sequence>MRQHPHEAPLKKPPLRSRVITPSTKIPGDLPVTSYFFSICGARTTPGPTTLFRKGGPNPFSRLLNGIVFMPVVQWDLNRGACVP</sequence>
<evidence type="ECO:0000256" key="1">
    <source>
        <dbReference type="SAM" id="MobiDB-lite"/>
    </source>
</evidence>
<comment type="caution">
    <text evidence="2">The sequence shown here is derived from an EMBL/GenBank/DDBJ whole genome shotgun (WGS) entry which is preliminary data.</text>
</comment>
<feature type="region of interest" description="Disordered" evidence="1">
    <location>
        <begin position="1"/>
        <end position="23"/>
    </location>
</feature>
<organism evidence="2 3">
    <name type="scientific">Caerostris darwini</name>
    <dbReference type="NCBI Taxonomy" id="1538125"/>
    <lineage>
        <taxon>Eukaryota</taxon>
        <taxon>Metazoa</taxon>
        <taxon>Ecdysozoa</taxon>
        <taxon>Arthropoda</taxon>
        <taxon>Chelicerata</taxon>
        <taxon>Arachnida</taxon>
        <taxon>Araneae</taxon>
        <taxon>Araneomorphae</taxon>
        <taxon>Entelegynae</taxon>
        <taxon>Araneoidea</taxon>
        <taxon>Araneidae</taxon>
        <taxon>Caerostris</taxon>
    </lineage>
</organism>
<name>A0AAV4TR75_9ARAC</name>
<dbReference type="EMBL" id="BPLQ01009775">
    <property type="protein sequence ID" value="GIY46518.1"/>
    <property type="molecule type" value="Genomic_DNA"/>
</dbReference>
<dbReference type="AlphaFoldDB" id="A0AAV4TR75"/>
<dbReference type="Proteomes" id="UP001054837">
    <property type="component" value="Unassembled WGS sequence"/>
</dbReference>
<evidence type="ECO:0000313" key="2">
    <source>
        <dbReference type="EMBL" id="GIY46518.1"/>
    </source>
</evidence>
<proteinExistence type="predicted"/>
<feature type="compositionally biased region" description="Basic and acidic residues" evidence="1">
    <location>
        <begin position="1"/>
        <end position="10"/>
    </location>
</feature>
<protein>
    <submittedName>
        <fullName evidence="2">Uncharacterized protein</fullName>
    </submittedName>
</protein>
<gene>
    <name evidence="2" type="ORF">CDAR_490011</name>
</gene>
<evidence type="ECO:0000313" key="3">
    <source>
        <dbReference type="Proteomes" id="UP001054837"/>
    </source>
</evidence>